<dbReference type="PROSITE" id="PS50931">
    <property type="entry name" value="HTH_LYSR"/>
    <property type="match status" value="1"/>
</dbReference>
<keyword evidence="3" id="KW-0238">DNA-binding</keyword>
<dbReference type="Gene3D" id="1.10.10.10">
    <property type="entry name" value="Winged helix-like DNA-binding domain superfamily/Winged helix DNA-binding domain"/>
    <property type="match status" value="1"/>
</dbReference>
<dbReference type="Pfam" id="PF03466">
    <property type="entry name" value="LysR_substrate"/>
    <property type="match status" value="1"/>
</dbReference>
<evidence type="ECO:0000256" key="1">
    <source>
        <dbReference type="ARBA" id="ARBA00009437"/>
    </source>
</evidence>
<dbReference type="EMBL" id="UHIO01000001">
    <property type="protein sequence ID" value="SUP43715.1"/>
    <property type="molecule type" value="Genomic_DNA"/>
</dbReference>
<feature type="domain" description="HTH lysR-type" evidence="6">
    <location>
        <begin position="1"/>
        <end position="58"/>
    </location>
</feature>
<dbReference type="RefSeq" id="WP_115310455.1">
    <property type="nucleotide sequence ID" value="NZ_UHIO01000001.1"/>
</dbReference>
<dbReference type="FunFam" id="1.10.10.10:FF:000001">
    <property type="entry name" value="LysR family transcriptional regulator"/>
    <property type="match status" value="1"/>
</dbReference>
<dbReference type="PANTHER" id="PTHR30419:SF30">
    <property type="entry name" value="LYSR FAMILY TRANSCRIPTIONAL REGULATOR"/>
    <property type="match status" value="1"/>
</dbReference>
<dbReference type="Gene3D" id="3.40.190.290">
    <property type="match status" value="1"/>
</dbReference>
<dbReference type="InterPro" id="IPR005119">
    <property type="entry name" value="LysR_subst-bd"/>
</dbReference>
<evidence type="ECO:0000313" key="7">
    <source>
        <dbReference type="EMBL" id="SUP43715.1"/>
    </source>
</evidence>
<gene>
    <name evidence="7" type="primary">cynR_1</name>
    <name evidence="7" type="ORF">NCTC12020_01301</name>
</gene>
<organism evidence="7 8">
    <name type="scientific">Veillonella criceti</name>
    <dbReference type="NCBI Taxonomy" id="103891"/>
    <lineage>
        <taxon>Bacteria</taxon>
        <taxon>Bacillati</taxon>
        <taxon>Bacillota</taxon>
        <taxon>Negativicutes</taxon>
        <taxon>Veillonellales</taxon>
        <taxon>Veillonellaceae</taxon>
        <taxon>Veillonella</taxon>
    </lineage>
</organism>
<dbReference type="InterPro" id="IPR000847">
    <property type="entry name" value="LysR_HTH_N"/>
</dbReference>
<comment type="similarity">
    <text evidence="1">Belongs to the LysR transcriptional regulatory family.</text>
</comment>
<evidence type="ECO:0000256" key="4">
    <source>
        <dbReference type="ARBA" id="ARBA00023163"/>
    </source>
</evidence>
<dbReference type="Pfam" id="PF00126">
    <property type="entry name" value="HTH_1"/>
    <property type="match status" value="1"/>
</dbReference>
<evidence type="ECO:0000256" key="3">
    <source>
        <dbReference type="ARBA" id="ARBA00023125"/>
    </source>
</evidence>
<dbReference type="SUPFAM" id="SSF46785">
    <property type="entry name" value="Winged helix' DNA-binding domain"/>
    <property type="match status" value="1"/>
</dbReference>
<dbReference type="AlphaFoldDB" id="A0A380NL16"/>
<keyword evidence="4" id="KW-0804">Transcription</keyword>
<dbReference type="GO" id="GO:0005829">
    <property type="term" value="C:cytosol"/>
    <property type="evidence" value="ECO:0007669"/>
    <property type="project" value="TreeGrafter"/>
</dbReference>
<proteinExistence type="inferred from homology"/>
<dbReference type="OrthoDB" id="1624015at2"/>
<keyword evidence="8" id="KW-1185">Reference proteome</keyword>
<dbReference type="PANTHER" id="PTHR30419">
    <property type="entry name" value="HTH-TYPE TRANSCRIPTIONAL REGULATOR YBHD"/>
    <property type="match status" value="1"/>
</dbReference>
<reference evidence="7 8" key="1">
    <citation type="submission" date="2018-06" db="EMBL/GenBank/DDBJ databases">
        <authorList>
            <consortium name="Pathogen Informatics"/>
            <person name="Doyle S."/>
        </authorList>
    </citation>
    <scope>NUCLEOTIDE SEQUENCE [LARGE SCALE GENOMIC DNA]</scope>
    <source>
        <strain evidence="7 8">NCTC12020</strain>
    </source>
</reference>
<name>A0A380NL16_9FIRM</name>
<evidence type="ECO:0000256" key="2">
    <source>
        <dbReference type="ARBA" id="ARBA00023015"/>
    </source>
</evidence>
<dbReference type="InterPro" id="IPR050950">
    <property type="entry name" value="HTH-type_LysR_regulators"/>
</dbReference>
<dbReference type="SUPFAM" id="SSF53850">
    <property type="entry name" value="Periplasmic binding protein-like II"/>
    <property type="match status" value="1"/>
</dbReference>
<dbReference type="GO" id="GO:0003677">
    <property type="term" value="F:DNA binding"/>
    <property type="evidence" value="ECO:0007669"/>
    <property type="project" value="UniProtKB-KW"/>
</dbReference>
<dbReference type="Proteomes" id="UP000255367">
    <property type="component" value="Unassembled WGS sequence"/>
</dbReference>
<protein>
    <submittedName>
        <fullName evidence="7">Cyn operon transcriptional activator</fullName>
    </submittedName>
</protein>
<keyword evidence="2" id="KW-0805">Transcription regulation</keyword>
<dbReference type="CDD" id="cd05466">
    <property type="entry name" value="PBP2_LTTR_substrate"/>
    <property type="match status" value="1"/>
</dbReference>
<evidence type="ECO:0000259" key="6">
    <source>
        <dbReference type="PROSITE" id="PS50931"/>
    </source>
</evidence>
<dbReference type="InterPro" id="IPR036390">
    <property type="entry name" value="WH_DNA-bd_sf"/>
</dbReference>
<evidence type="ECO:0000313" key="8">
    <source>
        <dbReference type="Proteomes" id="UP000255367"/>
    </source>
</evidence>
<dbReference type="InterPro" id="IPR036388">
    <property type="entry name" value="WH-like_DNA-bd_sf"/>
</dbReference>
<sequence>MELKQLEFFISVAELGNMTKAAQQHYVSQPNITVAIKKLEDELGVALFKREYKKMTLTEKGHLFYNSIKQTLAQLQNAVDEIKDEQHKLSGTVTIGIPPMISAYLFTPLLEHFRQEYPQWELNVLVEGSAGVSERVLAEEADLGIVIIDNISPKLETVPLFKSEHKLCIPSEHPFHSLSQVPFALLKEESLILMKIDSVHRKNVLSHCEACGFLPKIVLSSNQIETNIDSVSKGVGLSFLLDIAKLNRNDVKLISMDPPLTVTIGLVWRKNKYLSYAMKDLINFIKHISFTQH</sequence>
<dbReference type="GO" id="GO:0003700">
    <property type="term" value="F:DNA-binding transcription factor activity"/>
    <property type="evidence" value="ECO:0007669"/>
    <property type="project" value="InterPro"/>
</dbReference>
<evidence type="ECO:0000256" key="5">
    <source>
        <dbReference type="SAM" id="Coils"/>
    </source>
</evidence>
<dbReference type="PRINTS" id="PR00039">
    <property type="entry name" value="HTHLYSR"/>
</dbReference>
<keyword evidence="5" id="KW-0175">Coiled coil</keyword>
<accession>A0A380NL16</accession>
<feature type="coiled-coil region" evidence="5">
    <location>
        <begin position="65"/>
        <end position="92"/>
    </location>
</feature>